<dbReference type="PRINTS" id="PR01438">
    <property type="entry name" value="UNVRSLSTRESS"/>
</dbReference>
<dbReference type="Pfam" id="PF00582">
    <property type="entry name" value="Usp"/>
    <property type="match status" value="1"/>
</dbReference>
<dbReference type="PANTHER" id="PTHR46268">
    <property type="entry name" value="STRESS RESPONSE PROTEIN NHAX"/>
    <property type="match status" value="1"/>
</dbReference>
<dbReference type="InterPro" id="IPR014729">
    <property type="entry name" value="Rossmann-like_a/b/a_fold"/>
</dbReference>
<reference evidence="3 4" key="1">
    <citation type="submission" date="2016-10" db="EMBL/GenBank/DDBJ databases">
        <authorList>
            <person name="de Groot N.N."/>
        </authorList>
    </citation>
    <scope>NUCLEOTIDE SEQUENCE [LARGE SCALE GENOMIC DNA]</scope>
    <source>
        <strain evidence="3 4">DSM 2784</strain>
    </source>
</reference>
<organism evidence="3 4">
    <name type="scientific">Acidaminobacter hydrogenoformans DSM 2784</name>
    <dbReference type="NCBI Taxonomy" id="1120920"/>
    <lineage>
        <taxon>Bacteria</taxon>
        <taxon>Bacillati</taxon>
        <taxon>Bacillota</taxon>
        <taxon>Clostridia</taxon>
        <taxon>Peptostreptococcales</taxon>
        <taxon>Acidaminobacteraceae</taxon>
        <taxon>Acidaminobacter</taxon>
    </lineage>
</organism>
<evidence type="ECO:0000313" key="3">
    <source>
        <dbReference type="EMBL" id="SCZ78111.1"/>
    </source>
</evidence>
<dbReference type="OrthoDB" id="9794782at2"/>
<dbReference type="PANTHER" id="PTHR46268:SF6">
    <property type="entry name" value="UNIVERSAL STRESS PROTEIN UP12"/>
    <property type="match status" value="1"/>
</dbReference>
<dbReference type="CDD" id="cd00293">
    <property type="entry name" value="USP-like"/>
    <property type="match status" value="1"/>
</dbReference>
<dbReference type="InterPro" id="IPR006016">
    <property type="entry name" value="UspA"/>
</dbReference>
<accession>A0A1G5RXC7</accession>
<dbReference type="Gene3D" id="3.40.50.620">
    <property type="entry name" value="HUPs"/>
    <property type="match status" value="1"/>
</dbReference>
<dbReference type="AlphaFoldDB" id="A0A1G5RXC7"/>
<dbReference type="STRING" id="1120920.SAMN03080599_01070"/>
<dbReference type="InterPro" id="IPR006015">
    <property type="entry name" value="Universal_stress_UspA"/>
</dbReference>
<evidence type="ECO:0000313" key="4">
    <source>
        <dbReference type="Proteomes" id="UP000199208"/>
    </source>
</evidence>
<sequence>MRKLLVPIDSNTLPDSLKKLLEDFVAVMDYEVTLIYVTPISRNQVHGDLMAFREENEALFEDLAKNMLSEVEAELKAVGIERIQKVHVMGDPAEEILKFAEAGEFHSIAMNSRGMSAVKRLLIGSVTNKIVHHATIPVIVVK</sequence>
<name>A0A1G5RXC7_9FIRM</name>
<feature type="domain" description="UspA" evidence="2">
    <location>
        <begin position="1"/>
        <end position="142"/>
    </location>
</feature>
<evidence type="ECO:0000259" key="2">
    <source>
        <dbReference type="Pfam" id="PF00582"/>
    </source>
</evidence>
<proteinExistence type="inferred from homology"/>
<protein>
    <submittedName>
        <fullName evidence="3">Nucleotide-binding universal stress protein, UspA family</fullName>
    </submittedName>
</protein>
<dbReference type="Proteomes" id="UP000199208">
    <property type="component" value="Unassembled WGS sequence"/>
</dbReference>
<comment type="similarity">
    <text evidence="1">Belongs to the universal stress protein A family.</text>
</comment>
<dbReference type="RefSeq" id="WP_092589876.1">
    <property type="nucleotide sequence ID" value="NZ_FMWL01000004.1"/>
</dbReference>
<evidence type="ECO:0000256" key="1">
    <source>
        <dbReference type="ARBA" id="ARBA00008791"/>
    </source>
</evidence>
<gene>
    <name evidence="3" type="ORF">SAMN03080599_01070</name>
</gene>
<dbReference type="EMBL" id="FMWL01000004">
    <property type="protein sequence ID" value="SCZ78111.1"/>
    <property type="molecule type" value="Genomic_DNA"/>
</dbReference>
<keyword evidence="4" id="KW-1185">Reference proteome</keyword>
<dbReference type="SUPFAM" id="SSF52402">
    <property type="entry name" value="Adenine nucleotide alpha hydrolases-like"/>
    <property type="match status" value="1"/>
</dbReference>